<evidence type="ECO:0000313" key="9">
    <source>
        <dbReference type="EMBL" id="KAB7888519.1"/>
    </source>
</evidence>
<comment type="caution">
    <text evidence="9">The sequence shown here is derived from an EMBL/GenBank/DDBJ whole genome shotgun (WGS) entry which is preliminary data.</text>
</comment>
<dbReference type="NCBIfam" id="NF001381">
    <property type="entry name" value="PRK00279.1-3"/>
    <property type="match status" value="1"/>
</dbReference>
<evidence type="ECO:0000259" key="8">
    <source>
        <dbReference type="Pfam" id="PF05191"/>
    </source>
</evidence>
<evidence type="ECO:0000256" key="6">
    <source>
        <dbReference type="RuleBase" id="RU003330"/>
    </source>
</evidence>
<feature type="binding site" evidence="5">
    <location>
        <begin position="85"/>
        <end position="88"/>
    </location>
    <ligand>
        <name>AMP</name>
        <dbReference type="ChEBI" id="CHEBI:456215"/>
    </ligand>
</feature>
<dbReference type="Proteomes" id="UP000461010">
    <property type="component" value="Unassembled WGS sequence"/>
</dbReference>
<evidence type="ECO:0000256" key="5">
    <source>
        <dbReference type="HAMAP-Rule" id="MF_00235"/>
    </source>
</evidence>
<dbReference type="GO" id="GO:0005737">
    <property type="term" value="C:cytoplasm"/>
    <property type="evidence" value="ECO:0007669"/>
    <property type="project" value="UniProtKB-SubCell"/>
</dbReference>
<feature type="region of interest" description="NMP" evidence="5">
    <location>
        <begin position="30"/>
        <end position="59"/>
    </location>
</feature>
<dbReference type="Gene3D" id="3.40.50.300">
    <property type="entry name" value="P-loop containing nucleotide triphosphate hydrolases"/>
    <property type="match status" value="1"/>
</dbReference>
<keyword evidence="3 5" id="KW-0547">Nucleotide-binding</keyword>
<feature type="domain" description="Adenylate kinase active site lid" evidence="8">
    <location>
        <begin position="127"/>
        <end position="162"/>
    </location>
</feature>
<proteinExistence type="inferred from homology"/>
<dbReference type="EC" id="2.7.4.3" evidence="5 7"/>
<dbReference type="Pfam" id="PF00406">
    <property type="entry name" value="ADK"/>
    <property type="match status" value="1"/>
</dbReference>
<dbReference type="InterPro" id="IPR007862">
    <property type="entry name" value="Adenylate_kinase_lid-dom"/>
</dbReference>
<keyword evidence="11" id="KW-1185">Reference proteome</keyword>
<feature type="binding site" evidence="5">
    <location>
        <position position="199"/>
    </location>
    <ligand>
        <name>ATP</name>
        <dbReference type="ChEBI" id="CHEBI:30616"/>
    </ligand>
</feature>
<dbReference type="InterPro" id="IPR033690">
    <property type="entry name" value="Adenylat_kinase_CS"/>
</dbReference>
<feature type="binding site" evidence="5">
    <location>
        <position position="31"/>
    </location>
    <ligand>
        <name>AMP</name>
        <dbReference type="ChEBI" id="CHEBI:456215"/>
    </ligand>
</feature>
<comment type="catalytic activity">
    <reaction evidence="5 7">
        <text>AMP + ATP = 2 ADP</text>
        <dbReference type="Rhea" id="RHEA:12973"/>
        <dbReference type="ChEBI" id="CHEBI:30616"/>
        <dbReference type="ChEBI" id="CHEBI:456215"/>
        <dbReference type="ChEBI" id="CHEBI:456216"/>
        <dbReference type="EC" id="2.7.4.3"/>
    </reaction>
</comment>
<protein>
    <recommendedName>
        <fullName evidence="5 7">Adenylate kinase</fullName>
        <shortName evidence="5">AK</shortName>
        <ecNumber evidence="5 7">2.7.4.3</ecNumber>
    </recommendedName>
    <alternativeName>
        <fullName evidence="5">ATP-AMP transphosphorylase</fullName>
    </alternativeName>
    <alternativeName>
        <fullName evidence="5">ATP:AMP phosphotransferase</fullName>
    </alternativeName>
    <alternativeName>
        <fullName evidence="5">Adenylate monophosphate kinase</fullName>
    </alternativeName>
</protein>
<name>A0A6L4WRV8_9BACT</name>
<feature type="binding site" evidence="5">
    <location>
        <position position="171"/>
    </location>
    <ligand>
        <name>AMP</name>
        <dbReference type="ChEBI" id="CHEBI:456215"/>
    </ligand>
</feature>
<evidence type="ECO:0000256" key="3">
    <source>
        <dbReference type="ARBA" id="ARBA00022741"/>
    </source>
</evidence>
<dbReference type="InterPro" id="IPR027417">
    <property type="entry name" value="P-loop_NTPase"/>
</dbReference>
<feature type="binding site" evidence="5">
    <location>
        <position position="36"/>
    </location>
    <ligand>
        <name>AMP</name>
        <dbReference type="ChEBI" id="CHEBI:456215"/>
    </ligand>
</feature>
<dbReference type="CDD" id="cd01428">
    <property type="entry name" value="ADK"/>
    <property type="match status" value="1"/>
</dbReference>
<feature type="binding site" evidence="5">
    <location>
        <position position="150"/>
    </location>
    <ligand>
        <name>Zn(2+)</name>
        <dbReference type="ChEBI" id="CHEBI:29105"/>
        <note>structural</note>
    </ligand>
</feature>
<reference evidence="11 12" key="1">
    <citation type="submission" date="2019-10" db="EMBL/GenBank/DDBJ databases">
        <title>Poseidonibacter ostreae sp. nov., isolated from the gut of the Ostrea denselamellosa.</title>
        <authorList>
            <person name="Choi A."/>
        </authorList>
    </citation>
    <scope>NUCLEOTIDE SEQUENCE [LARGE SCALE GENOMIC DNA]</scope>
    <source>
        <strain evidence="9 12">SJOD-M-33</strain>
        <strain evidence="10 11">SJOD-M-5</strain>
    </source>
</reference>
<feature type="binding site" evidence="5">
    <location>
        <position position="130"/>
    </location>
    <ligand>
        <name>Zn(2+)</name>
        <dbReference type="ChEBI" id="CHEBI:29105"/>
        <note>structural</note>
    </ligand>
</feature>
<accession>A0A6L4WRV8</accession>
<dbReference type="InterPro" id="IPR006259">
    <property type="entry name" value="Adenyl_kin_sub"/>
</dbReference>
<dbReference type="UniPathway" id="UPA00588">
    <property type="reaction ID" value="UER00649"/>
</dbReference>
<comment type="pathway">
    <text evidence="5">Purine metabolism; AMP biosynthesis via salvage pathway; AMP from ADP: step 1/1.</text>
</comment>
<keyword evidence="5" id="KW-0963">Cytoplasm</keyword>
<organism evidence="9 12">
    <name type="scientific">Poseidonibacter ostreae</name>
    <dbReference type="NCBI Taxonomy" id="2654171"/>
    <lineage>
        <taxon>Bacteria</taxon>
        <taxon>Pseudomonadati</taxon>
        <taxon>Campylobacterota</taxon>
        <taxon>Epsilonproteobacteria</taxon>
        <taxon>Campylobacterales</taxon>
        <taxon>Arcobacteraceae</taxon>
        <taxon>Poseidonibacter</taxon>
    </lineage>
</organism>
<dbReference type="Proteomes" id="UP000472839">
    <property type="component" value="Unassembled WGS sequence"/>
</dbReference>
<comment type="similarity">
    <text evidence="5 6">Belongs to the adenylate kinase family.</text>
</comment>
<feature type="binding site" evidence="5">
    <location>
        <position position="92"/>
    </location>
    <ligand>
        <name>AMP</name>
        <dbReference type="ChEBI" id="CHEBI:456215"/>
    </ligand>
</feature>
<dbReference type="NCBIfam" id="NF001380">
    <property type="entry name" value="PRK00279.1-2"/>
    <property type="match status" value="1"/>
</dbReference>
<dbReference type="GO" id="GO:0005524">
    <property type="term" value="F:ATP binding"/>
    <property type="evidence" value="ECO:0007669"/>
    <property type="project" value="UniProtKB-UniRule"/>
</dbReference>
<feature type="binding site" evidence="5">
    <location>
        <position position="153"/>
    </location>
    <ligand>
        <name>Zn(2+)</name>
        <dbReference type="ChEBI" id="CHEBI:29105"/>
        <note>structural</note>
    </ligand>
</feature>
<dbReference type="GO" id="GO:0008270">
    <property type="term" value="F:zinc ion binding"/>
    <property type="evidence" value="ECO:0007669"/>
    <property type="project" value="UniProtKB-UniRule"/>
</dbReference>
<dbReference type="AlphaFoldDB" id="A0A6L4WRV8"/>
<keyword evidence="5 7" id="KW-0067">ATP-binding</keyword>
<dbReference type="NCBIfam" id="TIGR01351">
    <property type="entry name" value="adk"/>
    <property type="match status" value="1"/>
</dbReference>
<keyword evidence="5" id="KW-0862">Zinc</keyword>
<comment type="subunit">
    <text evidence="5 7">Monomer.</text>
</comment>
<comment type="subcellular location">
    <subcellularLocation>
        <location evidence="5 7">Cytoplasm</location>
    </subcellularLocation>
</comment>
<feature type="binding site" evidence="5">
    <location>
        <position position="160"/>
    </location>
    <ligand>
        <name>AMP</name>
        <dbReference type="ChEBI" id="CHEBI:456215"/>
    </ligand>
</feature>
<evidence type="ECO:0000256" key="2">
    <source>
        <dbReference type="ARBA" id="ARBA00022727"/>
    </source>
</evidence>
<dbReference type="NCBIfam" id="NF011100">
    <property type="entry name" value="PRK14527.1"/>
    <property type="match status" value="1"/>
</dbReference>
<dbReference type="InterPro" id="IPR000850">
    <property type="entry name" value="Adenylat/UMP-CMP_kin"/>
</dbReference>
<dbReference type="HAMAP" id="MF_00235">
    <property type="entry name" value="Adenylate_kinase_Adk"/>
    <property type="match status" value="1"/>
</dbReference>
<dbReference type="PANTHER" id="PTHR23359">
    <property type="entry name" value="NUCLEOTIDE KINASE"/>
    <property type="match status" value="1"/>
</dbReference>
<dbReference type="EMBL" id="WFKJ01000022">
    <property type="protein sequence ID" value="KAB7890714.1"/>
    <property type="molecule type" value="Genomic_DNA"/>
</dbReference>
<keyword evidence="2 5" id="KW-0545">Nucleotide biosynthesis</keyword>
<feature type="region of interest" description="LID" evidence="5">
    <location>
        <begin position="126"/>
        <end position="163"/>
    </location>
</feature>
<feature type="binding site" evidence="5">
    <location>
        <begin position="57"/>
        <end position="59"/>
    </location>
    <ligand>
        <name>AMP</name>
        <dbReference type="ChEBI" id="CHEBI:456215"/>
    </ligand>
</feature>
<dbReference type="GO" id="GO:0004017">
    <property type="term" value="F:AMP kinase activity"/>
    <property type="evidence" value="ECO:0007669"/>
    <property type="project" value="UniProtKB-UniRule"/>
</dbReference>
<comment type="domain">
    <text evidence="5">Consists of three domains, a large central CORE domain and two small peripheral domains, NMPbind and LID, which undergo movements during catalysis. The LID domain closes over the site of phosphoryl transfer upon ATP binding. Assembling and dissambling the active center during each catalytic cycle provides an effective means to prevent ATP hydrolysis. Some bacteria have evolved a zinc-coordinating structure that stabilizes the LID domain.</text>
</comment>
<feature type="binding site" evidence="5">
    <location>
        <begin position="10"/>
        <end position="15"/>
    </location>
    <ligand>
        <name>ATP</name>
        <dbReference type="ChEBI" id="CHEBI:30616"/>
    </ligand>
</feature>
<evidence type="ECO:0000313" key="12">
    <source>
        <dbReference type="Proteomes" id="UP000472839"/>
    </source>
</evidence>
<dbReference type="SUPFAM" id="SSF52540">
    <property type="entry name" value="P-loop containing nucleoside triphosphate hydrolases"/>
    <property type="match status" value="1"/>
</dbReference>
<feature type="binding site" evidence="5">
    <location>
        <begin position="136"/>
        <end position="137"/>
    </location>
    <ligand>
        <name>ATP</name>
        <dbReference type="ChEBI" id="CHEBI:30616"/>
    </ligand>
</feature>
<comment type="function">
    <text evidence="5">Catalyzes the reversible transfer of the terminal phosphate group between ATP and AMP. Plays an important role in cellular energy homeostasis and in adenine nucleotide metabolism.</text>
</comment>
<dbReference type="GO" id="GO:0044209">
    <property type="term" value="P:AMP salvage"/>
    <property type="evidence" value="ECO:0007669"/>
    <property type="project" value="UniProtKB-UniRule"/>
</dbReference>
<sequence length="214" mass="23358">MNLMVFGAPGAGKGTQAKFLIEKYDIPQISTGDILRAAIADKTDMGMEAKNFMDAGKLVPDSTIIGIIKDRLAQDDCKKGFILDGFPRTLGQAEALSELMSNMNISLDKVISLNVPDELIVGRITGRRVCSSCGASFHVDFNPSKKEDICDYCESELIIRKDDNAETVKSRLGAYHDQTAPLIDFYTKMGVMVELDGTKDVSEVTADMFTALSK</sequence>
<dbReference type="PRINTS" id="PR00094">
    <property type="entry name" value="ADENYLTKNASE"/>
</dbReference>
<dbReference type="Pfam" id="PF05191">
    <property type="entry name" value="ADK_lid"/>
    <property type="match status" value="1"/>
</dbReference>
<evidence type="ECO:0000256" key="4">
    <source>
        <dbReference type="ARBA" id="ARBA00022777"/>
    </source>
</evidence>
<dbReference type="FunFam" id="3.40.50.300:FF:000106">
    <property type="entry name" value="Adenylate kinase mitochondrial"/>
    <property type="match status" value="1"/>
</dbReference>
<feature type="binding site" evidence="5">
    <location>
        <position position="127"/>
    </location>
    <ligand>
        <name>ATP</name>
        <dbReference type="ChEBI" id="CHEBI:30616"/>
    </ligand>
</feature>
<evidence type="ECO:0000313" key="10">
    <source>
        <dbReference type="EMBL" id="KAB7890714.1"/>
    </source>
</evidence>
<evidence type="ECO:0000256" key="7">
    <source>
        <dbReference type="RuleBase" id="RU003331"/>
    </source>
</evidence>
<keyword evidence="5" id="KW-0479">Metal-binding</keyword>
<gene>
    <name evidence="5" type="primary">adk</name>
    <name evidence="10" type="ORF">GBG18_08235</name>
    <name evidence="9" type="ORF">GBG19_09035</name>
</gene>
<evidence type="ECO:0000256" key="1">
    <source>
        <dbReference type="ARBA" id="ARBA00022679"/>
    </source>
</evidence>
<feature type="binding site" evidence="5">
    <location>
        <position position="133"/>
    </location>
    <ligand>
        <name>Zn(2+)</name>
        <dbReference type="ChEBI" id="CHEBI:29105"/>
        <note>structural</note>
    </ligand>
</feature>
<dbReference type="PROSITE" id="PS00113">
    <property type="entry name" value="ADENYLATE_KINASE"/>
    <property type="match status" value="1"/>
</dbReference>
<dbReference type="RefSeq" id="WP_152190101.1">
    <property type="nucleotide sequence ID" value="NZ_WFKI01000020.1"/>
</dbReference>
<keyword evidence="4 5" id="KW-0418">Kinase</keyword>
<dbReference type="NCBIfam" id="NF001379">
    <property type="entry name" value="PRK00279.1-1"/>
    <property type="match status" value="1"/>
</dbReference>
<dbReference type="EMBL" id="WFKK01000024">
    <property type="protein sequence ID" value="KAB7888519.1"/>
    <property type="molecule type" value="Genomic_DNA"/>
</dbReference>
<keyword evidence="1 5" id="KW-0808">Transferase</keyword>
<evidence type="ECO:0000313" key="11">
    <source>
        <dbReference type="Proteomes" id="UP000461010"/>
    </source>
</evidence>